<dbReference type="AlphaFoldDB" id="A0A346XYS9"/>
<reference evidence="1 2" key="1">
    <citation type="submission" date="2018-09" db="EMBL/GenBank/DDBJ databases">
        <title>Complete genome sequence of Euzebya sp. DY32-46 isolated from seawater of Pacific Ocean.</title>
        <authorList>
            <person name="Xu L."/>
            <person name="Wu Y.-H."/>
            <person name="Xu X.-W."/>
        </authorList>
    </citation>
    <scope>NUCLEOTIDE SEQUENCE [LARGE SCALE GENOMIC DNA]</scope>
    <source>
        <strain evidence="1 2">DY32-46</strain>
    </source>
</reference>
<accession>A0A346XYS9</accession>
<name>A0A346XYS9_9ACTN</name>
<dbReference type="Proteomes" id="UP000264006">
    <property type="component" value="Chromosome"/>
</dbReference>
<organism evidence="1 2">
    <name type="scientific">Euzebya pacifica</name>
    <dbReference type="NCBI Taxonomy" id="1608957"/>
    <lineage>
        <taxon>Bacteria</taxon>
        <taxon>Bacillati</taxon>
        <taxon>Actinomycetota</taxon>
        <taxon>Nitriliruptoria</taxon>
        <taxon>Euzebyales</taxon>
    </lineage>
</organism>
<sequence length="53" mass="5983">MDDDLGLDPRRHERRAPVCPACGVTTLPQEVIDPDGGFRCENPDCEQFDEPIR</sequence>
<evidence type="ECO:0000313" key="1">
    <source>
        <dbReference type="EMBL" id="AXV07376.1"/>
    </source>
</evidence>
<keyword evidence="2" id="KW-1185">Reference proteome</keyword>
<proteinExistence type="predicted"/>
<gene>
    <name evidence="1" type="ORF">DVS28_a2697</name>
</gene>
<dbReference type="EMBL" id="CP031165">
    <property type="protein sequence ID" value="AXV07376.1"/>
    <property type="molecule type" value="Genomic_DNA"/>
</dbReference>
<dbReference type="KEGG" id="euz:DVS28_a2697"/>
<dbReference type="RefSeq" id="WP_164710489.1">
    <property type="nucleotide sequence ID" value="NZ_CP031165.1"/>
</dbReference>
<protein>
    <submittedName>
        <fullName evidence="1">Uncharacterized protein</fullName>
    </submittedName>
</protein>
<evidence type="ECO:0000313" key="2">
    <source>
        <dbReference type="Proteomes" id="UP000264006"/>
    </source>
</evidence>